<keyword evidence="1" id="KW-1133">Transmembrane helix</keyword>
<reference evidence="2 3" key="1">
    <citation type="submission" date="2022-01" db="EMBL/GenBank/DDBJ databases">
        <title>Octadecabacter sp. nov., isolated from a marine alga.</title>
        <authorList>
            <person name="Jin M.S."/>
            <person name="Kim H.M."/>
            <person name="Han D.M."/>
            <person name="Jung J.J."/>
            <person name="Jeon C.O."/>
        </authorList>
    </citation>
    <scope>NUCLEOTIDE SEQUENCE [LARGE SCALE GENOMIC DNA]</scope>
    <source>
        <strain evidence="2 3">G9-8</strain>
    </source>
</reference>
<accession>A0ABS9CSJ4</accession>
<keyword evidence="3" id="KW-1185">Reference proteome</keyword>
<name>A0ABS9CSJ4_9RHOB</name>
<gene>
    <name evidence="2" type="ORF">L0664_01465</name>
</gene>
<proteinExistence type="predicted"/>
<dbReference type="RefSeq" id="WP_235223851.1">
    <property type="nucleotide sequence ID" value="NZ_JAKGAQ010000001.1"/>
</dbReference>
<organism evidence="2 3">
    <name type="scientific">Octadecabacter dasysiphoniae</name>
    <dbReference type="NCBI Taxonomy" id="2909341"/>
    <lineage>
        <taxon>Bacteria</taxon>
        <taxon>Pseudomonadati</taxon>
        <taxon>Pseudomonadota</taxon>
        <taxon>Alphaproteobacteria</taxon>
        <taxon>Rhodobacterales</taxon>
        <taxon>Roseobacteraceae</taxon>
        <taxon>Octadecabacter</taxon>
    </lineage>
</organism>
<evidence type="ECO:0000256" key="1">
    <source>
        <dbReference type="SAM" id="Phobius"/>
    </source>
</evidence>
<dbReference type="EMBL" id="JAKGAQ010000001">
    <property type="protein sequence ID" value="MCF2869722.1"/>
    <property type="molecule type" value="Genomic_DNA"/>
</dbReference>
<protein>
    <submittedName>
        <fullName evidence="2">Uncharacterized protein</fullName>
    </submittedName>
</protein>
<feature type="transmembrane region" description="Helical" evidence="1">
    <location>
        <begin position="154"/>
        <end position="176"/>
    </location>
</feature>
<keyword evidence="1" id="KW-0472">Membrane</keyword>
<keyword evidence="1" id="KW-0812">Transmembrane</keyword>
<comment type="caution">
    <text evidence="2">The sequence shown here is derived from an EMBL/GenBank/DDBJ whole genome shotgun (WGS) entry which is preliminary data.</text>
</comment>
<feature type="transmembrane region" description="Helical" evidence="1">
    <location>
        <begin position="182"/>
        <end position="203"/>
    </location>
</feature>
<dbReference type="Proteomes" id="UP001200557">
    <property type="component" value="Unassembled WGS sequence"/>
</dbReference>
<evidence type="ECO:0000313" key="2">
    <source>
        <dbReference type="EMBL" id="MCF2869722.1"/>
    </source>
</evidence>
<evidence type="ECO:0000313" key="3">
    <source>
        <dbReference type="Proteomes" id="UP001200557"/>
    </source>
</evidence>
<sequence length="274" mass="30332">MPKSKTFGALDQLIYSKFLEKRILAQEHDILESHIEAVERDTKIVIDLDTESISSIAAYLEWIDGAKSVDPTTYPVSAEKWQEALRQLLKGNKDMLQALQRVTPDTIEHFDKHGAIPLEAAIALEGLEMGSIMPVRRLLLRSSEAENAQTIKRVFIMAGAVGLGPMILVGVMTRLLGMDGALAGWLMVLAAVGGLGTFFHQFIAQESWINRRCFEPLAKFWISDKGIYVLNKSFGGNPDKTVLWPIGPVDEDVEARIAAHIKATPDVERAFAGY</sequence>